<dbReference type="InterPro" id="IPR032466">
    <property type="entry name" value="Metal_Hydrolase"/>
</dbReference>
<dbReference type="EMBL" id="BAABFO010000005">
    <property type="protein sequence ID" value="GAA4328383.1"/>
    <property type="molecule type" value="Genomic_DNA"/>
</dbReference>
<gene>
    <name evidence="3" type="ORF">GCM10023144_14130</name>
</gene>
<dbReference type="PANTHER" id="PTHR43569:SF1">
    <property type="entry name" value="BLL3371 PROTEIN"/>
    <property type="match status" value="1"/>
</dbReference>
<accession>A0ABP8GQ48</accession>
<dbReference type="Gene3D" id="3.20.20.140">
    <property type="entry name" value="Metal-dependent hydrolases"/>
    <property type="match status" value="1"/>
</dbReference>
<dbReference type="Proteomes" id="UP001501671">
    <property type="component" value="Unassembled WGS sequence"/>
</dbReference>
<comment type="similarity">
    <text evidence="1">Belongs to the metallo-dependent hydrolases superfamily.</text>
</comment>
<evidence type="ECO:0000256" key="1">
    <source>
        <dbReference type="ARBA" id="ARBA00038310"/>
    </source>
</evidence>
<dbReference type="RefSeq" id="WP_345247737.1">
    <property type="nucleotide sequence ID" value="NZ_BAABFO010000005.1"/>
</dbReference>
<evidence type="ECO:0000313" key="4">
    <source>
        <dbReference type="Proteomes" id="UP001501671"/>
    </source>
</evidence>
<keyword evidence="4" id="KW-1185">Reference proteome</keyword>
<feature type="domain" description="Amidohydrolase-related" evidence="2">
    <location>
        <begin position="39"/>
        <end position="343"/>
    </location>
</feature>
<organism evidence="3 4">
    <name type="scientific">Pigmentiphaga soli</name>
    <dbReference type="NCBI Taxonomy" id="1007095"/>
    <lineage>
        <taxon>Bacteria</taxon>
        <taxon>Pseudomonadati</taxon>
        <taxon>Pseudomonadota</taxon>
        <taxon>Betaproteobacteria</taxon>
        <taxon>Burkholderiales</taxon>
        <taxon>Alcaligenaceae</taxon>
        <taxon>Pigmentiphaga</taxon>
    </lineage>
</organism>
<dbReference type="PANTHER" id="PTHR43569">
    <property type="entry name" value="AMIDOHYDROLASE"/>
    <property type="match status" value="1"/>
</dbReference>
<dbReference type="SUPFAM" id="SSF51556">
    <property type="entry name" value="Metallo-dependent hydrolases"/>
    <property type="match status" value="1"/>
</dbReference>
<proteinExistence type="inferred from homology"/>
<evidence type="ECO:0000313" key="3">
    <source>
        <dbReference type="EMBL" id="GAA4328383.1"/>
    </source>
</evidence>
<protein>
    <submittedName>
        <fullName evidence="3">Amidohydrolase family protein</fullName>
    </submittedName>
</protein>
<name>A0ABP8GQ48_9BURK</name>
<evidence type="ECO:0000259" key="2">
    <source>
        <dbReference type="Pfam" id="PF04909"/>
    </source>
</evidence>
<dbReference type="Pfam" id="PF04909">
    <property type="entry name" value="Amidohydro_2"/>
    <property type="match status" value="1"/>
</dbReference>
<comment type="caution">
    <text evidence="3">The sequence shown here is derived from an EMBL/GenBank/DDBJ whole genome shotgun (WGS) entry which is preliminary data.</text>
</comment>
<dbReference type="InterPro" id="IPR052350">
    <property type="entry name" value="Metallo-dep_Lactonases"/>
</dbReference>
<sequence>MSSDVNTMPTTGHGRPLPVDAAWLALGAEQAIDPGVPIVDAHHHLWQRPGWRYLLDEITADLDSGHNVVATVFIQCRSMYRTEGPEALRAVGETEFAAGCARASGGRVCAGIVSHADLLMGEAVQEVLDAHAEAGAGRLRGVRHSTAWDADPEVVNPELGTRPGVMQDARFLAGFARLAPLGLSYDAWVYHPQMGEVAALARRFPDTRIVLNHIGGPIGIGHYAGERERTFADWRRNIAALAACDNVVVKFGGLGMRLGGAGYHLRPAPPSSAALAQDWRPWFDATLDAFGAQRCMFESNFPVDKASCGYATLWNAFKRLAGQASAAERAALFAGTAIDTYRLELPL</sequence>
<reference evidence="4" key="1">
    <citation type="journal article" date="2019" name="Int. J. Syst. Evol. Microbiol.">
        <title>The Global Catalogue of Microorganisms (GCM) 10K type strain sequencing project: providing services to taxonomists for standard genome sequencing and annotation.</title>
        <authorList>
            <consortium name="The Broad Institute Genomics Platform"/>
            <consortium name="The Broad Institute Genome Sequencing Center for Infectious Disease"/>
            <person name="Wu L."/>
            <person name="Ma J."/>
        </authorList>
    </citation>
    <scope>NUCLEOTIDE SEQUENCE [LARGE SCALE GENOMIC DNA]</scope>
    <source>
        <strain evidence="4">JCM 17666</strain>
    </source>
</reference>
<dbReference type="InterPro" id="IPR006680">
    <property type="entry name" value="Amidohydro-rel"/>
</dbReference>